<gene>
    <name evidence="7" type="ORF">MA16_Dca004639</name>
</gene>
<dbReference type="GO" id="GO:0019825">
    <property type="term" value="F:oxygen binding"/>
    <property type="evidence" value="ECO:0007669"/>
    <property type="project" value="InterPro"/>
</dbReference>
<dbReference type="GO" id="GO:0005344">
    <property type="term" value="F:oxygen carrier activity"/>
    <property type="evidence" value="ECO:0007669"/>
    <property type="project" value="UniProtKB-KW"/>
</dbReference>
<dbReference type="PANTHER" id="PTHR47366">
    <property type="entry name" value="TWO-ON-TWO HEMOGLOBIN-3"/>
    <property type="match status" value="1"/>
</dbReference>
<keyword evidence="4" id="KW-0479">Metal-binding</keyword>
<reference evidence="7 8" key="2">
    <citation type="journal article" date="2017" name="Nature">
        <title>The Apostasia genome and the evolution of orchids.</title>
        <authorList>
            <person name="Zhang G.Q."/>
            <person name="Liu K.W."/>
            <person name="Li Z."/>
            <person name="Lohaus R."/>
            <person name="Hsiao Y.Y."/>
            <person name="Niu S.C."/>
            <person name="Wang J.Y."/>
            <person name="Lin Y.C."/>
            <person name="Xu Q."/>
            <person name="Chen L.J."/>
            <person name="Yoshida K."/>
            <person name="Fujiwara S."/>
            <person name="Wang Z.W."/>
            <person name="Zhang Y.Q."/>
            <person name="Mitsuda N."/>
            <person name="Wang M."/>
            <person name="Liu G.H."/>
            <person name="Pecoraro L."/>
            <person name="Huang H.X."/>
            <person name="Xiao X.J."/>
            <person name="Lin M."/>
            <person name="Wu X.Y."/>
            <person name="Wu W.L."/>
            <person name="Chen Y.Y."/>
            <person name="Chang S.B."/>
            <person name="Sakamoto S."/>
            <person name="Ohme-Takagi M."/>
            <person name="Yagi M."/>
            <person name="Zeng S.J."/>
            <person name="Shen C.Y."/>
            <person name="Yeh C.M."/>
            <person name="Luo Y.B."/>
            <person name="Tsai W.C."/>
            <person name="Van de Peer Y."/>
            <person name="Liu Z.J."/>
        </authorList>
    </citation>
    <scope>NUCLEOTIDE SEQUENCE [LARGE SCALE GENOMIC DNA]</scope>
    <source>
        <tissue evidence="7">The whole plant</tissue>
    </source>
</reference>
<reference evidence="7 8" key="1">
    <citation type="journal article" date="2016" name="Sci. Rep.">
        <title>The Dendrobium catenatum Lindl. genome sequence provides insights into polysaccharide synthase, floral development and adaptive evolution.</title>
        <authorList>
            <person name="Zhang G.Q."/>
            <person name="Xu Q."/>
            <person name="Bian C."/>
            <person name="Tsai W.C."/>
            <person name="Yeh C.M."/>
            <person name="Liu K.W."/>
            <person name="Yoshida K."/>
            <person name="Zhang L.S."/>
            <person name="Chang S.B."/>
            <person name="Chen F."/>
            <person name="Shi Y."/>
            <person name="Su Y.Y."/>
            <person name="Zhang Y.Q."/>
            <person name="Chen L.J."/>
            <person name="Yin Y."/>
            <person name="Lin M."/>
            <person name="Huang H."/>
            <person name="Deng H."/>
            <person name="Wang Z.W."/>
            <person name="Zhu S.L."/>
            <person name="Zhao X."/>
            <person name="Deng C."/>
            <person name="Niu S.C."/>
            <person name="Huang J."/>
            <person name="Wang M."/>
            <person name="Liu G.H."/>
            <person name="Yang H.J."/>
            <person name="Xiao X.J."/>
            <person name="Hsiao Y.Y."/>
            <person name="Wu W.L."/>
            <person name="Chen Y.Y."/>
            <person name="Mitsuda N."/>
            <person name="Ohme-Takagi M."/>
            <person name="Luo Y.B."/>
            <person name="Van de Peer Y."/>
            <person name="Liu Z.J."/>
        </authorList>
    </citation>
    <scope>NUCLEOTIDE SEQUENCE [LARGE SCALE GENOMIC DNA]</scope>
    <source>
        <tissue evidence="7">The whole plant</tissue>
    </source>
</reference>
<organism evidence="7 8">
    <name type="scientific">Dendrobium catenatum</name>
    <dbReference type="NCBI Taxonomy" id="906689"/>
    <lineage>
        <taxon>Eukaryota</taxon>
        <taxon>Viridiplantae</taxon>
        <taxon>Streptophyta</taxon>
        <taxon>Embryophyta</taxon>
        <taxon>Tracheophyta</taxon>
        <taxon>Spermatophyta</taxon>
        <taxon>Magnoliopsida</taxon>
        <taxon>Liliopsida</taxon>
        <taxon>Asparagales</taxon>
        <taxon>Orchidaceae</taxon>
        <taxon>Epidendroideae</taxon>
        <taxon>Malaxideae</taxon>
        <taxon>Dendrobiinae</taxon>
        <taxon>Dendrobium</taxon>
    </lineage>
</organism>
<proteinExistence type="inferred from homology"/>
<dbReference type="Proteomes" id="UP000233837">
    <property type="component" value="Unassembled WGS sequence"/>
</dbReference>
<name>A0A2I0VNN5_9ASPA</name>
<evidence type="ECO:0000256" key="3">
    <source>
        <dbReference type="ARBA" id="ARBA00022621"/>
    </source>
</evidence>
<keyword evidence="1" id="KW-0813">Transport</keyword>
<dbReference type="InterPro" id="IPR044203">
    <property type="entry name" value="GlbO/GLB3-like"/>
</dbReference>
<evidence type="ECO:0000313" key="8">
    <source>
        <dbReference type="Proteomes" id="UP000233837"/>
    </source>
</evidence>
<keyword evidence="5" id="KW-0408">Iron</keyword>
<evidence type="ECO:0000256" key="5">
    <source>
        <dbReference type="ARBA" id="ARBA00023004"/>
    </source>
</evidence>
<dbReference type="Pfam" id="PF01152">
    <property type="entry name" value="Bac_globin"/>
    <property type="match status" value="1"/>
</dbReference>
<accession>A0A2I0VNN5</accession>
<dbReference type="InterPro" id="IPR001486">
    <property type="entry name" value="Hemoglobin_trunc"/>
</dbReference>
<dbReference type="InterPro" id="IPR009050">
    <property type="entry name" value="Globin-like_sf"/>
</dbReference>
<keyword evidence="8" id="KW-1185">Reference proteome</keyword>
<evidence type="ECO:0000256" key="2">
    <source>
        <dbReference type="ARBA" id="ARBA00022617"/>
    </source>
</evidence>
<dbReference type="SUPFAM" id="SSF46458">
    <property type="entry name" value="Globin-like"/>
    <property type="match status" value="1"/>
</dbReference>
<evidence type="ECO:0000256" key="1">
    <source>
        <dbReference type="ARBA" id="ARBA00022448"/>
    </source>
</evidence>
<sequence>MADVAEEMQSLQEKASVWSGVAASDAFAMDETNVFNAVDDDIKPFLNLSTNFYNRVYDDEEWFRSIFAWSRKEDGIRNQYDFFVQRMGGPPLYSQRKGHSALIGCHRPFPVFFKQHRDDYTICSRH</sequence>
<dbReference type="PANTHER" id="PTHR47366:SF1">
    <property type="entry name" value="TWO-ON-TWO HEMOGLOBIN-3"/>
    <property type="match status" value="1"/>
</dbReference>
<keyword evidence="3" id="KW-0561">Oxygen transport</keyword>
<keyword evidence="2" id="KW-0349">Heme</keyword>
<dbReference type="EMBL" id="KZ503378">
    <property type="protein sequence ID" value="PKU65024.1"/>
    <property type="molecule type" value="Genomic_DNA"/>
</dbReference>
<dbReference type="Gene3D" id="1.10.490.10">
    <property type="entry name" value="Globins"/>
    <property type="match status" value="1"/>
</dbReference>
<evidence type="ECO:0000256" key="4">
    <source>
        <dbReference type="ARBA" id="ARBA00022723"/>
    </source>
</evidence>
<dbReference type="AlphaFoldDB" id="A0A2I0VNN5"/>
<comment type="similarity">
    <text evidence="6">Belongs to the truncated hemoglobin family. Group II subfamily.</text>
</comment>
<dbReference type="InterPro" id="IPR012292">
    <property type="entry name" value="Globin/Proto"/>
</dbReference>
<dbReference type="GO" id="GO:0020037">
    <property type="term" value="F:heme binding"/>
    <property type="evidence" value="ECO:0007669"/>
    <property type="project" value="InterPro"/>
</dbReference>
<protein>
    <submittedName>
        <fullName evidence="7">Uncharacterized protein</fullName>
    </submittedName>
</protein>
<dbReference type="GO" id="GO:0046872">
    <property type="term" value="F:metal ion binding"/>
    <property type="evidence" value="ECO:0007669"/>
    <property type="project" value="UniProtKB-KW"/>
</dbReference>
<evidence type="ECO:0000256" key="6">
    <source>
        <dbReference type="ARBA" id="ARBA00034496"/>
    </source>
</evidence>
<evidence type="ECO:0000313" key="7">
    <source>
        <dbReference type="EMBL" id="PKU65024.1"/>
    </source>
</evidence>